<name>D6CQS7_THIA3</name>
<dbReference type="EMBL" id="FP475956">
    <property type="protein sequence ID" value="CAZ86968.1"/>
    <property type="molecule type" value="Genomic_DNA"/>
</dbReference>
<dbReference type="Proteomes" id="UP000002372">
    <property type="component" value="Chromosome"/>
</dbReference>
<dbReference type="AlphaFoldDB" id="D6CQS7"/>
<evidence type="ECO:0000313" key="3">
    <source>
        <dbReference type="Proteomes" id="UP000002372"/>
    </source>
</evidence>
<reference evidence="2 4" key="4">
    <citation type="submission" date="2015-03" db="EMBL/GenBank/DDBJ databases">
        <authorList>
            <person name="Regsiter A."/>
            <person name="william w."/>
        </authorList>
    </citation>
    <scope>NUCLEOTIDE SEQUENCE [LARGE SCALE GENOMIC DNA]</scope>
    <source>
        <strain evidence="2 4">CB1</strain>
    </source>
</reference>
<dbReference type="Proteomes" id="UP000078599">
    <property type="component" value="Unassembled WGS sequence"/>
</dbReference>
<evidence type="ECO:0000313" key="4">
    <source>
        <dbReference type="Proteomes" id="UP000078599"/>
    </source>
</evidence>
<dbReference type="HOGENOM" id="CLU_2107891_0_0_4"/>
<sequence length="125" mass="13088">MLSGAQAQMPTPPAPVHVGSPPPAPVHVGSHLCGGVGDSSLTQLQSRATDYNLGFWMVGGPGGAYLADVPIEIRSGSRTVARFTADGPLCYVKLPGGRYTVTGTHNGQTRSVQVHSGSMNNYLRW</sequence>
<reference key="1">
    <citation type="submission" date="2009-07" db="EMBL/GenBank/DDBJ databases">
        <authorList>
            <person name="Genoscope - CEA"/>
        </authorList>
    </citation>
    <scope>NUCLEOTIDE SEQUENCE</scope>
    <source>
        <strain>3As</strain>
    </source>
</reference>
<organism evidence="1 3">
    <name type="scientific">Thiomonas arsenitoxydans (strain DSM 22701 / CIP 110005 / 3As)</name>
    <dbReference type="NCBI Taxonomy" id="426114"/>
    <lineage>
        <taxon>Bacteria</taxon>
        <taxon>Pseudomonadati</taxon>
        <taxon>Pseudomonadota</taxon>
        <taxon>Betaproteobacteria</taxon>
        <taxon>Burkholderiales</taxon>
        <taxon>Thiomonas</taxon>
    </lineage>
</organism>
<reference evidence="3" key="2">
    <citation type="journal article" date="2010" name="PLoS Genet.">
        <title>Structure, function, and evolution of the Thiomonas spp. genome.</title>
        <authorList>
            <person name="Arsene-Ploetze F."/>
            <person name="Koechler S."/>
            <person name="Marchal M."/>
            <person name="Coppee J.Y."/>
            <person name="Chandler M."/>
            <person name="Bonnefoy V."/>
            <person name="Brochier-Armanet C."/>
            <person name="Barakat M."/>
            <person name="Barbe V."/>
            <person name="Battaglia-Brunet F."/>
            <person name="Bruneel O."/>
            <person name="Bryan C.G."/>
            <person name="Cleiss-Arnold J."/>
            <person name="Cruveiller S."/>
            <person name="Erhardt M."/>
            <person name="Heinrich-Salmeron A."/>
            <person name="Hommais F."/>
            <person name="Joulian C."/>
            <person name="Krin E."/>
            <person name="Lieutaud A."/>
            <person name="Lievremont D."/>
            <person name="Michel C."/>
            <person name="Muller D."/>
            <person name="Ortet P."/>
            <person name="Proux C."/>
            <person name="Siguier P."/>
            <person name="Roche D."/>
            <person name="Rouy Z."/>
            <person name="Salvignol G."/>
            <person name="Slyemi D."/>
            <person name="Talla E."/>
            <person name="Weiss S."/>
            <person name="Weissenbach J."/>
            <person name="Medigue C."/>
            <person name="Bertin P.N."/>
        </authorList>
    </citation>
    <scope>NUCLEOTIDE SEQUENCE [LARGE SCALE GENOMIC DNA]</scope>
    <source>
        <strain evidence="3">DSM 22701 / CIP 110005 / 3As</strain>
    </source>
</reference>
<accession>D6CQS7</accession>
<gene>
    <name evidence="1" type="ordered locus">THI_0214</name>
    <name evidence="2" type="ORF">THICB1_110238</name>
</gene>
<evidence type="ECO:0000313" key="2">
    <source>
        <dbReference type="EMBL" id="CQR27851.1"/>
    </source>
</evidence>
<proteinExistence type="predicted"/>
<reference evidence="1" key="3">
    <citation type="submission" date="2010-07" db="EMBL/GenBank/DDBJ databases">
        <authorList>
            <person name="Genoscope - CEA"/>
        </authorList>
    </citation>
    <scope>NUCLEOTIDE SEQUENCE</scope>
    <source>
        <strain evidence="1">3As</strain>
    </source>
</reference>
<keyword evidence="4" id="KW-1185">Reference proteome</keyword>
<dbReference type="EMBL" id="CTRI01000003">
    <property type="protein sequence ID" value="CQR27851.1"/>
    <property type="molecule type" value="Genomic_DNA"/>
</dbReference>
<dbReference type="KEGG" id="thi:THI_0214"/>
<protein>
    <recommendedName>
        <fullName evidence="5">Carboxypeptidase regulatory-like domain-containing protein</fullName>
    </recommendedName>
</protein>
<evidence type="ECO:0000313" key="1">
    <source>
        <dbReference type="EMBL" id="CAZ86968.1"/>
    </source>
</evidence>
<dbReference type="eggNOG" id="ENOG5033FMG">
    <property type="taxonomic scope" value="Bacteria"/>
</dbReference>
<evidence type="ECO:0008006" key="5">
    <source>
        <dbReference type="Google" id="ProtNLM"/>
    </source>
</evidence>